<feature type="compositionally biased region" description="Acidic residues" evidence="1">
    <location>
        <begin position="154"/>
        <end position="165"/>
    </location>
</feature>
<evidence type="ECO:0000313" key="3">
    <source>
        <dbReference type="Proteomes" id="UP000660262"/>
    </source>
</evidence>
<keyword evidence="3" id="KW-1185">Reference proteome</keyword>
<dbReference type="Proteomes" id="UP000660262">
    <property type="component" value="Unassembled WGS sequence"/>
</dbReference>
<protein>
    <submittedName>
        <fullName evidence="2">Uncharacterized protein</fullName>
    </submittedName>
</protein>
<feature type="region of interest" description="Disordered" evidence="1">
    <location>
        <begin position="150"/>
        <end position="194"/>
    </location>
</feature>
<feature type="compositionally biased region" description="Pro residues" evidence="1">
    <location>
        <begin position="561"/>
        <end position="580"/>
    </location>
</feature>
<dbReference type="EMBL" id="BNJQ01000011">
    <property type="protein sequence ID" value="GHP05815.1"/>
    <property type="molecule type" value="Genomic_DNA"/>
</dbReference>
<accession>A0A830HFW9</accession>
<evidence type="ECO:0000256" key="1">
    <source>
        <dbReference type="SAM" id="MobiDB-lite"/>
    </source>
</evidence>
<feature type="region of interest" description="Disordered" evidence="1">
    <location>
        <begin position="560"/>
        <end position="606"/>
    </location>
</feature>
<evidence type="ECO:0000313" key="2">
    <source>
        <dbReference type="EMBL" id="GHP05815.1"/>
    </source>
</evidence>
<proteinExistence type="predicted"/>
<name>A0A830HFW9_9CHLO</name>
<comment type="caution">
    <text evidence="2">The sequence shown here is derived from an EMBL/GenBank/DDBJ whole genome shotgun (WGS) entry which is preliminary data.</text>
</comment>
<dbReference type="AlphaFoldDB" id="A0A830HFW9"/>
<reference evidence="2" key="1">
    <citation type="submission" date="2020-10" db="EMBL/GenBank/DDBJ databases">
        <title>Unveiling of a novel bifunctional photoreceptor, Dualchrome1, isolated from a cosmopolitan green alga.</title>
        <authorList>
            <person name="Suzuki S."/>
            <person name="Kawachi M."/>
        </authorList>
    </citation>
    <scope>NUCLEOTIDE SEQUENCE</scope>
    <source>
        <strain evidence="2">NIES 2893</strain>
    </source>
</reference>
<organism evidence="2 3">
    <name type="scientific">Pycnococcus provasolii</name>
    <dbReference type="NCBI Taxonomy" id="41880"/>
    <lineage>
        <taxon>Eukaryota</taxon>
        <taxon>Viridiplantae</taxon>
        <taxon>Chlorophyta</taxon>
        <taxon>Pseudoscourfieldiophyceae</taxon>
        <taxon>Pseudoscourfieldiales</taxon>
        <taxon>Pycnococcaceae</taxon>
        <taxon>Pycnococcus</taxon>
    </lineage>
</organism>
<sequence>MAVCLVCRSLEFVDADFGLVCVSCGNPLDDVQTQTQTFARAGTFGASLALANDDAYDAGFAGGPGSQRRAKGKGPALQLSQPMRDELALQGAVVLDEGVADASQATRKSRAIRAQERKQNEMCDANRARDAYVNVLTVLVRAIARKPCRFSGIDQDDDDDHDDDGPSSTKKKKQKRDDDEEMKKKQKRVEKKSAGIADDAEAVWQAYLSKHTPEMLAVEPLPITEVRVQLTKALSAWCAVSAVLCAHWMRNIPILAADVQAALADGTLPWISEVDESLRSLDSARRHGLDDVRRNMDDLPIVSRDGVSTFAQFATIVYYQSDSQDERNMFIERNAMRMLPEGAVPPYRQLLHRIIKLATLPPELYAVCDRLLSMLIPHVSDLGFRKKTDRASKSRENGVSRSSQEIAELFCHNRDGGKCDTLLFDRPRLLIGAIIVTAARLSFASLHYKGLLSWELPEHVRVGNSFRIVTPSLAKQLLSDGDWHQWYRKFLAQVNNVAGLPTSSLERLGADCVTMIVARARRKVPAFDAEKMKLVPTYGSREEDDEAAKVVHSALATLRHPPAPQHLPSMKTPPPPPPPGAAKQTFVQPRPQKKRIDGGTAAERTDSSPFALFPMKKRTYERRSKVHENKELWMPNQDHDFALQQESPAERYDAWNVSVQRGTPYYHVLRAVGICVGAHEWELHRNAAAVEAILPLVQLKKSEEKLDNCILQKRQVRLDTSDAELRERSAHLH</sequence>
<gene>
    <name evidence="2" type="ORF">PPROV_000456200</name>
</gene>